<dbReference type="AlphaFoldDB" id="A0A0A9E939"/>
<dbReference type="EMBL" id="GBRH01202362">
    <property type="protein sequence ID" value="JAD95533.1"/>
    <property type="molecule type" value="Transcribed_RNA"/>
</dbReference>
<proteinExistence type="predicted"/>
<evidence type="ECO:0000313" key="1">
    <source>
        <dbReference type="EMBL" id="JAD95533.1"/>
    </source>
</evidence>
<organism evidence="1">
    <name type="scientific">Arundo donax</name>
    <name type="common">Giant reed</name>
    <name type="synonym">Donax arundinaceus</name>
    <dbReference type="NCBI Taxonomy" id="35708"/>
    <lineage>
        <taxon>Eukaryota</taxon>
        <taxon>Viridiplantae</taxon>
        <taxon>Streptophyta</taxon>
        <taxon>Embryophyta</taxon>
        <taxon>Tracheophyta</taxon>
        <taxon>Spermatophyta</taxon>
        <taxon>Magnoliopsida</taxon>
        <taxon>Liliopsida</taxon>
        <taxon>Poales</taxon>
        <taxon>Poaceae</taxon>
        <taxon>PACMAD clade</taxon>
        <taxon>Arundinoideae</taxon>
        <taxon>Arundineae</taxon>
        <taxon>Arundo</taxon>
    </lineage>
</organism>
<reference evidence="1" key="1">
    <citation type="submission" date="2014-09" db="EMBL/GenBank/DDBJ databases">
        <authorList>
            <person name="Magalhaes I.L.F."/>
            <person name="Oliveira U."/>
            <person name="Santos F.R."/>
            <person name="Vidigal T.H.D.A."/>
            <person name="Brescovit A.D."/>
            <person name="Santos A.J."/>
        </authorList>
    </citation>
    <scope>NUCLEOTIDE SEQUENCE</scope>
    <source>
        <tissue evidence="1">Shoot tissue taken approximately 20 cm above the soil surface</tissue>
    </source>
</reference>
<protein>
    <submittedName>
        <fullName evidence="1">Uncharacterized protein</fullName>
    </submittedName>
</protein>
<name>A0A0A9E939_ARUDO</name>
<reference evidence="1" key="2">
    <citation type="journal article" date="2015" name="Data Brief">
        <title>Shoot transcriptome of the giant reed, Arundo donax.</title>
        <authorList>
            <person name="Barrero R.A."/>
            <person name="Guerrero F.D."/>
            <person name="Moolhuijzen P."/>
            <person name="Goolsby J.A."/>
            <person name="Tidwell J."/>
            <person name="Bellgard S.E."/>
            <person name="Bellgard M.I."/>
        </authorList>
    </citation>
    <scope>NUCLEOTIDE SEQUENCE</scope>
    <source>
        <tissue evidence="1">Shoot tissue taken approximately 20 cm above the soil surface</tissue>
    </source>
</reference>
<accession>A0A0A9E939</accession>
<sequence>MMHVLRHNVGLYCTWWLVCVHRYRGSKQIFFLDSVGG</sequence>